<feature type="region of interest" description="Disordered" evidence="5">
    <location>
        <begin position="256"/>
        <end position="275"/>
    </location>
</feature>
<comment type="caution">
    <text evidence="7">The sequence shown here is derived from an EMBL/GenBank/DDBJ whole genome shotgun (WGS) entry which is preliminary data.</text>
</comment>
<feature type="transmembrane region" description="Helical" evidence="6">
    <location>
        <begin position="101"/>
        <end position="118"/>
    </location>
</feature>
<feature type="transmembrane region" description="Helical" evidence="6">
    <location>
        <begin position="411"/>
        <end position="430"/>
    </location>
</feature>
<dbReference type="Pfam" id="PF07690">
    <property type="entry name" value="MFS_1"/>
    <property type="match status" value="1"/>
</dbReference>
<comment type="subcellular location">
    <subcellularLocation>
        <location evidence="1">Membrane</location>
        <topology evidence="1">Multi-pass membrane protein</topology>
    </subcellularLocation>
</comment>
<feature type="transmembrane region" description="Helical" evidence="6">
    <location>
        <begin position="367"/>
        <end position="390"/>
    </location>
</feature>
<dbReference type="PANTHER" id="PTHR23502">
    <property type="entry name" value="MAJOR FACILITATOR SUPERFAMILY"/>
    <property type="match status" value="1"/>
</dbReference>
<keyword evidence="2 6" id="KW-0812">Transmembrane</keyword>
<evidence type="ECO:0000256" key="1">
    <source>
        <dbReference type="ARBA" id="ARBA00004141"/>
    </source>
</evidence>
<dbReference type="SUPFAM" id="SSF103473">
    <property type="entry name" value="MFS general substrate transporter"/>
    <property type="match status" value="1"/>
</dbReference>
<feature type="transmembrane region" description="Helical" evidence="6">
    <location>
        <begin position="213"/>
        <end position="233"/>
    </location>
</feature>
<evidence type="ECO:0008006" key="9">
    <source>
        <dbReference type="Google" id="ProtNLM"/>
    </source>
</evidence>
<feature type="transmembrane region" description="Helical" evidence="6">
    <location>
        <begin position="325"/>
        <end position="347"/>
    </location>
</feature>
<evidence type="ECO:0000256" key="5">
    <source>
        <dbReference type="SAM" id="MobiDB-lite"/>
    </source>
</evidence>
<sequence>MTAHNLPVDSVPGTVHLVDLEHTMHTRHAGGTGDVVLVPTPSDDPDDPLNWSPRRKLLSTISVNVYTLFVGISGSVVYSVIVPLSKASGVSISTLNQGTGYLFLLCGWGLLFWQPFALRYGKRLTYLISITGCIGCSMWGPYARSNGAWIAKNIVNGFFAAPIEALPEISVTDVYFTHERGTYMGIYALFLAGSNYFAPVICGFIADGMDWKWVFYFPAIFLACALVFCFFFMEETNYRRSTVGIVEELGSSGTQTPVLTDPKDEKTVVDGKNDATSTGDADVASVEKGTFRHGRSHKTFMQKLSLWQTSPGQDMLGRAIQSLKYLSWPVIFYAGFSYGSYLIWFNVLNATASLILSAPPYNFRASMVGLSYVSTCIGVLFGSYVTGRLSDWLTLKLARRNKGIMEPEQRLWPFALCIVLVPATLILWGVGAAHHVHWSGLVIAMGGLAACNVFGITLSVNYLIDTYHDISGDAMTTVIIVRNTMSFAIGYGITPWVEHLGLQNCFISAAFVGMAASSVFLVMIVWGKRFREKSRVEYWTLVEELMNKGAATV</sequence>
<feature type="compositionally biased region" description="Basic and acidic residues" evidence="5">
    <location>
        <begin position="261"/>
        <end position="273"/>
    </location>
</feature>
<dbReference type="InterPro" id="IPR036259">
    <property type="entry name" value="MFS_trans_sf"/>
</dbReference>
<evidence type="ECO:0000256" key="2">
    <source>
        <dbReference type="ARBA" id="ARBA00022692"/>
    </source>
</evidence>
<feature type="transmembrane region" description="Helical" evidence="6">
    <location>
        <begin position="506"/>
        <end position="526"/>
    </location>
</feature>
<accession>A0AA38Y4D5</accession>
<dbReference type="Proteomes" id="UP001172681">
    <property type="component" value="Unassembled WGS sequence"/>
</dbReference>
<feature type="transmembrane region" description="Helical" evidence="6">
    <location>
        <begin position="436"/>
        <end position="464"/>
    </location>
</feature>
<protein>
    <recommendedName>
        <fullName evidence="9">MFS transporter</fullName>
    </recommendedName>
</protein>
<feature type="transmembrane region" description="Helical" evidence="6">
    <location>
        <begin position="63"/>
        <end position="81"/>
    </location>
</feature>
<keyword evidence="3 6" id="KW-1133">Transmembrane helix</keyword>
<organism evidence="7 8">
    <name type="scientific">Knufia peltigerae</name>
    <dbReference type="NCBI Taxonomy" id="1002370"/>
    <lineage>
        <taxon>Eukaryota</taxon>
        <taxon>Fungi</taxon>
        <taxon>Dikarya</taxon>
        <taxon>Ascomycota</taxon>
        <taxon>Pezizomycotina</taxon>
        <taxon>Eurotiomycetes</taxon>
        <taxon>Chaetothyriomycetidae</taxon>
        <taxon>Chaetothyriales</taxon>
        <taxon>Trichomeriaceae</taxon>
        <taxon>Knufia</taxon>
    </lineage>
</organism>
<dbReference type="PANTHER" id="PTHR23502:SF30">
    <property type="entry name" value="TRANSPORTER, PUTATIVE (AFU_ORTHOLOGUE AFUA_8G04702)-RELATED"/>
    <property type="match status" value="1"/>
</dbReference>
<keyword evidence="4 6" id="KW-0472">Membrane</keyword>
<evidence type="ECO:0000313" key="8">
    <source>
        <dbReference type="Proteomes" id="UP001172681"/>
    </source>
</evidence>
<feature type="transmembrane region" description="Helical" evidence="6">
    <location>
        <begin position="476"/>
        <end position="494"/>
    </location>
</feature>
<evidence type="ECO:0000313" key="7">
    <source>
        <dbReference type="EMBL" id="KAJ9634711.1"/>
    </source>
</evidence>
<reference evidence="7" key="1">
    <citation type="submission" date="2022-10" db="EMBL/GenBank/DDBJ databases">
        <title>Culturing micro-colonial fungi from biological soil crusts in the Mojave desert and describing Neophaeococcomyces mojavensis, and introducing the new genera and species Taxawa tesnikishii.</title>
        <authorList>
            <person name="Kurbessoian T."/>
            <person name="Stajich J.E."/>
        </authorList>
    </citation>
    <scope>NUCLEOTIDE SEQUENCE</scope>
    <source>
        <strain evidence="7">TK_35</strain>
    </source>
</reference>
<dbReference type="GO" id="GO:0022857">
    <property type="term" value="F:transmembrane transporter activity"/>
    <property type="evidence" value="ECO:0007669"/>
    <property type="project" value="InterPro"/>
</dbReference>
<gene>
    <name evidence="7" type="ORF">H2204_006160</name>
</gene>
<dbReference type="Gene3D" id="1.20.1250.20">
    <property type="entry name" value="MFS general substrate transporter like domains"/>
    <property type="match status" value="1"/>
</dbReference>
<feature type="transmembrane region" description="Helical" evidence="6">
    <location>
        <begin position="186"/>
        <end position="207"/>
    </location>
</feature>
<dbReference type="EMBL" id="JAPDRN010000037">
    <property type="protein sequence ID" value="KAJ9634711.1"/>
    <property type="molecule type" value="Genomic_DNA"/>
</dbReference>
<dbReference type="InterPro" id="IPR011701">
    <property type="entry name" value="MFS"/>
</dbReference>
<evidence type="ECO:0000256" key="4">
    <source>
        <dbReference type="ARBA" id="ARBA00023136"/>
    </source>
</evidence>
<proteinExistence type="predicted"/>
<name>A0AA38Y4D5_9EURO</name>
<evidence type="ECO:0000256" key="6">
    <source>
        <dbReference type="SAM" id="Phobius"/>
    </source>
</evidence>
<dbReference type="GO" id="GO:0005886">
    <property type="term" value="C:plasma membrane"/>
    <property type="evidence" value="ECO:0007669"/>
    <property type="project" value="TreeGrafter"/>
</dbReference>
<keyword evidence="8" id="KW-1185">Reference proteome</keyword>
<evidence type="ECO:0000256" key="3">
    <source>
        <dbReference type="ARBA" id="ARBA00022989"/>
    </source>
</evidence>
<dbReference type="AlphaFoldDB" id="A0AA38Y4D5"/>
<dbReference type="FunFam" id="1.20.1250.20:FF:000319">
    <property type="entry name" value="MFS transporter, putative"/>
    <property type="match status" value="1"/>
</dbReference>